<dbReference type="Gene3D" id="3.10.450.50">
    <property type="match status" value="1"/>
</dbReference>
<proteinExistence type="predicted"/>
<evidence type="ECO:0000313" key="2">
    <source>
        <dbReference type="Proteomes" id="UP001320898"/>
    </source>
</evidence>
<keyword evidence="2" id="KW-1185">Reference proteome</keyword>
<dbReference type="RefSeq" id="WP_261614325.1">
    <property type="nucleotide sequence ID" value="NZ_JALIDZ010000001.1"/>
</dbReference>
<comment type="caution">
    <text evidence="1">The sequence shown here is derived from an EMBL/GenBank/DDBJ whole genome shotgun (WGS) entry which is preliminary data.</text>
</comment>
<dbReference type="InterPro" id="IPR032710">
    <property type="entry name" value="NTF2-like_dom_sf"/>
</dbReference>
<name>A0AAW5QSB8_9HYPH</name>
<dbReference type="SUPFAM" id="SSF54427">
    <property type="entry name" value="NTF2-like"/>
    <property type="match status" value="1"/>
</dbReference>
<reference evidence="1 2" key="1">
    <citation type="submission" date="2022-04" db="EMBL/GenBank/DDBJ databases">
        <authorList>
            <person name="Ye Y.-Q."/>
            <person name="Du Z.-J."/>
        </authorList>
    </citation>
    <scope>NUCLEOTIDE SEQUENCE [LARGE SCALE GENOMIC DNA]</scope>
    <source>
        <strain evidence="1 2">A6E488</strain>
    </source>
</reference>
<evidence type="ECO:0000313" key="1">
    <source>
        <dbReference type="EMBL" id="MCT8970772.1"/>
    </source>
</evidence>
<dbReference type="EMBL" id="JALIDZ010000001">
    <property type="protein sequence ID" value="MCT8970772.1"/>
    <property type="molecule type" value="Genomic_DNA"/>
</dbReference>
<gene>
    <name evidence="1" type="ORF">MUB46_02760</name>
</gene>
<organism evidence="1 2">
    <name type="scientific">Microbaculum marinisediminis</name>
    <dbReference type="NCBI Taxonomy" id="2931392"/>
    <lineage>
        <taxon>Bacteria</taxon>
        <taxon>Pseudomonadati</taxon>
        <taxon>Pseudomonadota</taxon>
        <taxon>Alphaproteobacteria</taxon>
        <taxon>Hyphomicrobiales</taxon>
        <taxon>Tepidamorphaceae</taxon>
        <taxon>Microbaculum</taxon>
    </lineage>
</organism>
<protein>
    <recommendedName>
        <fullName evidence="3">SnoaL-like domain-containing protein</fullName>
    </recommendedName>
</protein>
<accession>A0AAW5QSB8</accession>
<dbReference type="Proteomes" id="UP001320898">
    <property type="component" value="Unassembled WGS sequence"/>
</dbReference>
<evidence type="ECO:0008006" key="3">
    <source>
        <dbReference type="Google" id="ProtNLM"/>
    </source>
</evidence>
<sequence>MEAMTRQEEDQITGLFEAYASGFDDFDAEAIADCFAYPCTIWQFGKGNVFADAEELLENVEALLDVYEREEIVHSTFEVREKILTGSAAFVTLAWRQEREDGEAALEFICHYALMEGPDGFAVATVFNEDT</sequence>
<dbReference type="AlphaFoldDB" id="A0AAW5QSB8"/>